<dbReference type="EMBL" id="KN821337">
    <property type="protein sequence ID" value="KIJ04997.1"/>
    <property type="molecule type" value="Genomic_DNA"/>
</dbReference>
<proteinExistence type="predicted"/>
<reference evidence="2" key="2">
    <citation type="submission" date="2015-01" db="EMBL/GenBank/DDBJ databases">
        <title>Evolutionary Origins and Diversification of the Mycorrhizal Mutualists.</title>
        <authorList>
            <consortium name="DOE Joint Genome Institute"/>
            <consortium name="Mycorrhizal Genomics Consortium"/>
            <person name="Kohler A."/>
            <person name="Kuo A."/>
            <person name="Nagy L.G."/>
            <person name="Floudas D."/>
            <person name="Copeland A."/>
            <person name="Barry K.W."/>
            <person name="Cichocki N."/>
            <person name="Veneault-Fourrey C."/>
            <person name="LaButti K."/>
            <person name="Lindquist E.A."/>
            <person name="Lipzen A."/>
            <person name="Lundell T."/>
            <person name="Morin E."/>
            <person name="Murat C."/>
            <person name="Riley R."/>
            <person name="Ohm R."/>
            <person name="Sun H."/>
            <person name="Tunlid A."/>
            <person name="Henrissat B."/>
            <person name="Grigoriev I.V."/>
            <person name="Hibbett D.S."/>
            <person name="Martin F."/>
        </authorList>
    </citation>
    <scope>NUCLEOTIDE SEQUENCE [LARGE SCALE GENOMIC DNA]</scope>
    <source>
        <strain evidence="2">ATCC 200175</strain>
    </source>
</reference>
<organism evidence="1 2">
    <name type="scientific">Paxillus involutus ATCC 200175</name>
    <dbReference type="NCBI Taxonomy" id="664439"/>
    <lineage>
        <taxon>Eukaryota</taxon>
        <taxon>Fungi</taxon>
        <taxon>Dikarya</taxon>
        <taxon>Basidiomycota</taxon>
        <taxon>Agaricomycotina</taxon>
        <taxon>Agaricomycetes</taxon>
        <taxon>Agaricomycetidae</taxon>
        <taxon>Boletales</taxon>
        <taxon>Paxilineae</taxon>
        <taxon>Paxillaceae</taxon>
        <taxon>Paxillus</taxon>
    </lineage>
</organism>
<dbReference type="AlphaFoldDB" id="A0A0C9T9U3"/>
<evidence type="ECO:0000313" key="1">
    <source>
        <dbReference type="EMBL" id="KIJ04997.1"/>
    </source>
</evidence>
<dbReference type="OrthoDB" id="2626202at2759"/>
<dbReference type="Proteomes" id="UP000053647">
    <property type="component" value="Unassembled WGS sequence"/>
</dbReference>
<reference evidence="1 2" key="1">
    <citation type="submission" date="2014-06" db="EMBL/GenBank/DDBJ databases">
        <authorList>
            <consortium name="DOE Joint Genome Institute"/>
            <person name="Kuo A."/>
            <person name="Kohler A."/>
            <person name="Nagy L.G."/>
            <person name="Floudas D."/>
            <person name="Copeland A."/>
            <person name="Barry K.W."/>
            <person name="Cichocki N."/>
            <person name="Veneault-Fourrey C."/>
            <person name="LaButti K."/>
            <person name="Lindquist E.A."/>
            <person name="Lipzen A."/>
            <person name="Lundell T."/>
            <person name="Morin E."/>
            <person name="Murat C."/>
            <person name="Sun H."/>
            <person name="Tunlid A."/>
            <person name="Henrissat B."/>
            <person name="Grigoriev I.V."/>
            <person name="Hibbett D.S."/>
            <person name="Martin F."/>
            <person name="Nordberg H.P."/>
            <person name="Cantor M.N."/>
            <person name="Hua S.X."/>
        </authorList>
    </citation>
    <scope>NUCLEOTIDE SEQUENCE [LARGE SCALE GENOMIC DNA]</scope>
    <source>
        <strain evidence="1 2">ATCC 200175</strain>
    </source>
</reference>
<sequence>MSNNADRSPCRYGDPRDSMRAICGPEVADKVLPIWCMDGEGESSGVWRNCGHDGLWFGVGNLALSRFHSLHLAMQIAAIEAGMFKRSEVTF</sequence>
<protein>
    <submittedName>
        <fullName evidence="1">Uncharacterized protein</fullName>
    </submittedName>
</protein>
<gene>
    <name evidence="1" type="ORF">PAXINDRAFT_21722</name>
</gene>
<keyword evidence="2" id="KW-1185">Reference proteome</keyword>
<accession>A0A0C9T9U3</accession>
<dbReference type="HOGENOM" id="CLU_187850_0_0_1"/>
<evidence type="ECO:0000313" key="2">
    <source>
        <dbReference type="Proteomes" id="UP000053647"/>
    </source>
</evidence>
<name>A0A0C9T9U3_PAXIN</name>